<protein>
    <submittedName>
        <fullName evidence="1">Uncharacterized protein</fullName>
    </submittedName>
</protein>
<dbReference type="RefSeq" id="WP_163466398.1">
    <property type="nucleotide sequence ID" value="NZ_JAAAMG010000046.1"/>
</dbReference>
<organism evidence="1 2">
    <name type="scientific">Jiella pacifica</name>
    <dbReference type="NCBI Taxonomy" id="2696469"/>
    <lineage>
        <taxon>Bacteria</taxon>
        <taxon>Pseudomonadati</taxon>
        <taxon>Pseudomonadota</taxon>
        <taxon>Alphaproteobacteria</taxon>
        <taxon>Hyphomicrobiales</taxon>
        <taxon>Aurantimonadaceae</taxon>
        <taxon>Jiella</taxon>
    </lineage>
</organism>
<name>A0A6N9T930_9HYPH</name>
<evidence type="ECO:0000313" key="1">
    <source>
        <dbReference type="EMBL" id="NDW07947.1"/>
    </source>
</evidence>
<accession>A0A6N9T930</accession>
<sequence>MSYHGKYKLPFDILYDAKLSRIEKAHMLKQWRDDKMDYMRASCEGMVGEDRPDLLTKINIALTAV</sequence>
<gene>
    <name evidence="1" type="ORF">GTK09_26510</name>
</gene>
<evidence type="ECO:0000313" key="2">
    <source>
        <dbReference type="Proteomes" id="UP000469011"/>
    </source>
</evidence>
<dbReference type="Proteomes" id="UP000469011">
    <property type="component" value="Unassembled WGS sequence"/>
</dbReference>
<proteinExistence type="predicted"/>
<dbReference type="AlphaFoldDB" id="A0A6N9T930"/>
<keyword evidence="2" id="KW-1185">Reference proteome</keyword>
<reference evidence="1 2" key="1">
    <citation type="submission" date="2020-01" db="EMBL/GenBank/DDBJ databases">
        <title>Jiella pacifica sp. nov.</title>
        <authorList>
            <person name="Xue Z."/>
            <person name="Zhu S."/>
            <person name="Chen J."/>
            <person name="Yang J."/>
        </authorList>
    </citation>
    <scope>NUCLEOTIDE SEQUENCE [LARGE SCALE GENOMIC DNA]</scope>
    <source>
        <strain evidence="1 2">40Bstr34</strain>
    </source>
</reference>
<comment type="caution">
    <text evidence="1">The sequence shown here is derived from an EMBL/GenBank/DDBJ whole genome shotgun (WGS) entry which is preliminary data.</text>
</comment>
<dbReference type="EMBL" id="JAAAMG010000046">
    <property type="protein sequence ID" value="NDW07947.1"/>
    <property type="molecule type" value="Genomic_DNA"/>
</dbReference>